<sequence length="488" mass="54780">MLNISDMKANVEEFDIVENPTEIEADVEMKRREARVVRKIDLYLMPTLLILMLLGFLDRGNIGFAASQGMIKDIGLKGKQLNVAVSVFYIFYILAELPSSLLAKRLQYNRVIPGVSLAWGLVCLGNGFIHNFAGLVVCRLLLGLFEGFLFPSMVLMMANYYRREELGYRVSWVYICIAVSSAFGGLIAFAILHMNGLAGYPGWRWLYIIEGAFTVIFSFGCFFLIPKDYQSAWFLNQEDKQIMKHRDDETRAYSGGSGHYKKKDVMMAMADIKTWVYAFNHMFCMTLVYGFSVFLPIILKNGFRYDTKQAQYLAVPVFLWGAIVLTVVGYLSNRYQKKFLATVPTTPFGMAGYAILLAPADKVPVGVRYFACFLITTSIFCCAAGNFAWLSSNTAPEGKRAATVGITLTLCNIGGVISGQIYILDEAPQFLTGHACSLACIVLAAIGWTFLRVLFSRREVWKATARNEGHVREGTEISDRDPSYKYQM</sequence>
<comment type="caution">
    <text evidence="8">The sequence shown here is derived from an EMBL/GenBank/DDBJ whole genome shotgun (WGS) entry which is preliminary data.</text>
</comment>
<feature type="transmembrane region" description="Helical" evidence="6">
    <location>
        <begin position="205"/>
        <end position="225"/>
    </location>
</feature>
<keyword evidence="3 6" id="KW-0812">Transmembrane</keyword>
<dbReference type="Gene3D" id="1.20.1250.20">
    <property type="entry name" value="MFS general substrate transporter like domains"/>
    <property type="match status" value="2"/>
</dbReference>
<feature type="transmembrane region" description="Helical" evidence="6">
    <location>
        <begin position="430"/>
        <end position="451"/>
    </location>
</feature>
<dbReference type="InterPro" id="IPR036259">
    <property type="entry name" value="MFS_trans_sf"/>
</dbReference>
<feature type="transmembrane region" description="Helical" evidence="6">
    <location>
        <begin position="366"/>
        <end position="389"/>
    </location>
</feature>
<reference evidence="8 9" key="1">
    <citation type="submission" date="2023-08" db="EMBL/GenBank/DDBJ databases">
        <title>Black Yeasts Isolated from many extreme environments.</title>
        <authorList>
            <person name="Coleine C."/>
            <person name="Stajich J.E."/>
            <person name="Selbmann L."/>
        </authorList>
    </citation>
    <scope>NUCLEOTIDE SEQUENCE [LARGE SCALE GENOMIC DNA]</scope>
    <source>
        <strain evidence="8 9">CCFEE 5792</strain>
    </source>
</reference>
<evidence type="ECO:0000256" key="6">
    <source>
        <dbReference type="SAM" id="Phobius"/>
    </source>
</evidence>
<dbReference type="AlphaFoldDB" id="A0AAV9NL09"/>
<dbReference type="Pfam" id="PF07690">
    <property type="entry name" value="MFS_1"/>
    <property type="match status" value="1"/>
</dbReference>
<keyword evidence="4 6" id="KW-1133">Transmembrane helix</keyword>
<dbReference type="PROSITE" id="PS50850">
    <property type="entry name" value="MFS"/>
    <property type="match status" value="1"/>
</dbReference>
<evidence type="ECO:0000259" key="7">
    <source>
        <dbReference type="PROSITE" id="PS50850"/>
    </source>
</evidence>
<accession>A0AAV9NL09</accession>
<feature type="domain" description="Major facilitator superfamily (MFS) profile" evidence="7">
    <location>
        <begin position="44"/>
        <end position="459"/>
    </location>
</feature>
<evidence type="ECO:0000256" key="3">
    <source>
        <dbReference type="ARBA" id="ARBA00022692"/>
    </source>
</evidence>
<evidence type="ECO:0000313" key="8">
    <source>
        <dbReference type="EMBL" id="KAK5061105.1"/>
    </source>
</evidence>
<dbReference type="Proteomes" id="UP001358417">
    <property type="component" value="Unassembled WGS sequence"/>
</dbReference>
<dbReference type="SUPFAM" id="SSF103473">
    <property type="entry name" value="MFS general substrate transporter"/>
    <property type="match status" value="1"/>
</dbReference>
<feature type="transmembrane region" description="Helical" evidence="6">
    <location>
        <begin position="115"/>
        <end position="134"/>
    </location>
</feature>
<evidence type="ECO:0000256" key="2">
    <source>
        <dbReference type="ARBA" id="ARBA00022448"/>
    </source>
</evidence>
<proteinExistence type="predicted"/>
<organism evidence="8 9">
    <name type="scientific">Exophiala bonariae</name>
    <dbReference type="NCBI Taxonomy" id="1690606"/>
    <lineage>
        <taxon>Eukaryota</taxon>
        <taxon>Fungi</taxon>
        <taxon>Dikarya</taxon>
        <taxon>Ascomycota</taxon>
        <taxon>Pezizomycotina</taxon>
        <taxon>Eurotiomycetes</taxon>
        <taxon>Chaetothyriomycetidae</taxon>
        <taxon>Chaetothyriales</taxon>
        <taxon>Herpotrichiellaceae</taxon>
        <taxon>Exophiala</taxon>
    </lineage>
</organism>
<feature type="transmembrane region" description="Helical" evidence="6">
    <location>
        <begin position="311"/>
        <end position="332"/>
    </location>
</feature>
<feature type="transmembrane region" description="Helical" evidence="6">
    <location>
        <begin position="339"/>
        <end position="360"/>
    </location>
</feature>
<dbReference type="PANTHER" id="PTHR43791">
    <property type="entry name" value="PERMEASE-RELATED"/>
    <property type="match status" value="1"/>
</dbReference>
<dbReference type="PANTHER" id="PTHR43791:SF24">
    <property type="entry name" value="NICOTINIC ACID PLASMA MEMBRANE TRANSPORTER"/>
    <property type="match status" value="1"/>
</dbReference>
<dbReference type="GO" id="GO:0016020">
    <property type="term" value="C:membrane"/>
    <property type="evidence" value="ECO:0007669"/>
    <property type="project" value="UniProtKB-SubCell"/>
</dbReference>
<evidence type="ECO:0000256" key="5">
    <source>
        <dbReference type="ARBA" id="ARBA00023136"/>
    </source>
</evidence>
<gene>
    <name evidence="8" type="ORF">LTR84_007647</name>
</gene>
<feature type="transmembrane region" description="Helical" evidence="6">
    <location>
        <begin position="275"/>
        <end position="299"/>
    </location>
</feature>
<evidence type="ECO:0000256" key="1">
    <source>
        <dbReference type="ARBA" id="ARBA00004141"/>
    </source>
</evidence>
<evidence type="ECO:0000256" key="4">
    <source>
        <dbReference type="ARBA" id="ARBA00022989"/>
    </source>
</evidence>
<feature type="transmembrane region" description="Helical" evidence="6">
    <location>
        <begin position="83"/>
        <end position="103"/>
    </location>
</feature>
<dbReference type="EMBL" id="JAVRRD010000003">
    <property type="protein sequence ID" value="KAK5061105.1"/>
    <property type="molecule type" value="Genomic_DNA"/>
</dbReference>
<protein>
    <recommendedName>
        <fullName evidence="7">Major facilitator superfamily (MFS) profile domain-containing protein</fullName>
    </recommendedName>
</protein>
<dbReference type="FunFam" id="1.20.1250.20:FF:000013">
    <property type="entry name" value="MFS general substrate transporter"/>
    <property type="match status" value="1"/>
</dbReference>
<dbReference type="InterPro" id="IPR011701">
    <property type="entry name" value="MFS"/>
</dbReference>
<feature type="transmembrane region" description="Helical" evidence="6">
    <location>
        <begin position="140"/>
        <end position="160"/>
    </location>
</feature>
<feature type="transmembrane region" description="Helical" evidence="6">
    <location>
        <begin position="172"/>
        <end position="193"/>
    </location>
</feature>
<dbReference type="GeneID" id="89975812"/>
<dbReference type="GO" id="GO:0022857">
    <property type="term" value="F:transmembrane transporter activity"/>
    <property type="evidence" value="ECO:0007669"/>
    <property type="project" value="InterPro"/>
</dbReference>
<evidence type="ECO:0000313" key="9">
    <source>
        <dbReference type="Proteomes" id="UP001358417"/>
    </source>
</evidence>
<comment type="subcellular location">
    <subcellularLocation>
        <location evidence="1">Membrane</location>
        <topology evidence="1">Multi-pass membrane protein</topology>
    </subcellularLocation>
</comment>
<dbReference type="InterPro" id="IPR020846">
    <property type="entry name" value="MFS_dom"/>
</dbReference>
<feature type="transmembrane region" description="Helical" evidence="6">
    <location>
        <begin position="40"/>
        <end position="57"/>
    </location>
</feature>
<name>A0AAV9NL09_9EURO</name>
<feature type="transmembrane region" description="Helical" evidence="6">
    <location>
        <begin position="401"/>
        <end position="424"/>
    </location>
</feature>
<keyword evidence="2" id="KW-0813">Transport</keyword>
<dbReference type="RefSeq" id="XP_064710202.1">
    <property type="nucleotide sequence ID" value="XM_064851199.1"/>
</dbReference>
<dbReference type="FunFam" id="1.20.1250.20:FF:000057">
    <property type="entry name" value="MFS general substrate transporter"/>
    <property type="match status" value="1"/>
</dbReference>
<keyword evidence="9" id="KW-1185">Reference proteome</keyword>
<keyword evidence="5 6" id="KW-0472">Membrane</keyword>